<proteinExistence type="predicted"/>
<sequence>MTSPDLTNQYFATSLGILFAEYRINKRAKPILRRYDKYLGAKVQKGKPNWSYEFICKDSYHRYLLTHLCYYYQVGYKRVPESNNLIVFYSSLQRKMKYFSTLVAELKKAKKGFNYYLNKFLKKLGLNVSRTSHLRNITNVTGRYEKINEEIRNQILRQIDNVRPDFTISSTQ</sequence>
<organism evidence="1 2">
    <name type="scientific">Thelohanellus kitauei</name>
    <name type="common">Myxosporean</name>
    <dbReference type="NCBI Taxonomy" id="669202"/>
    <lineage>
        <taxon>Eukaryota</taxon>
        <taxon>Metazoa</taxon>
        <taxon>Cnidaria</taxon>
        <taxon>Myxozoa</taxon>
        <taxon>Myxosporea</taxon>
        <taxon>Bivalvulida</taxon>
        <taxon>Platysporina</taxon>
        <taxon>Myxobolidae</taxon>
        <taxon>Thelohanellus</taxon>
    </lineage>
</organism>
<comment type="caution">
    <text evidence="1">The sequence shown here is derived from an EMBL/GenBank/DDBJ whole genome shotgun (WGS) entry which is preliminary data.</text>
</comment>
<dbReference type="EMBL" id="JWZT01003647">
    <property type="protein sequence ID" value="KII65993.1"/>
    <property type="molecule type" value="Genomic_DNA"/>
</dbReference>
<protein>
    <submittedName>
        <fullName evidence="1">Uncharacterized protein</fullName>
    </submittedName>
</protein>
<dbReference type="Proteomes" id="UP000031668">
    <property type="component" value="Unassembled WGS sequence"/>
</dbReference>
<dbReference type="AlphaFoldDB" id="A0A0C2JA24"/>
<name>A0A0C2JA24_THEKT</name>
<evidence type="ECO:0000313" key="2">
    <source>
        <dbReference type="Proteomes" id="UP000031668"/>
    </source>
</evidence>
<gene>
    <name evidence="1" type="ORF">RF11_15808</name>
</gene>
<accession>A0A0C2JA24</accession>
<keyword evidence="2" id="KW-1185">Reference proteome</keyword>
<evidence type="ECO:0000313" key="1">
    <source>
        <dbReference type="EMBL" id="KII65993.1"/>
    </source>
</evidence>
<reference evidence="1 2" key="1">
    <citation type="journal article" date="2014" name="Genome Biol. Evol.">
        <title>The genome of the myxosporean Thelohanellus kitauei shows adaptations to nutrient acquisition within its fish host.</title>
        <authorList>
            <person name="Yang Y."/>
            <person name="Xiong J."/>
            <person name="Zhou Z."/>
            <person name="Huo F."/>
            <person name="Miao W."/>
            <person name="Ran C."/>
            <person name="Liu Y."/>
            <person name="Zhang J."/>
            <person name="Feng J."/>
            <person name="Wang M."/>
            <person name="Wang M."/>
            <person name="Wang L."/>
            <person name="Yao B."/>
        </authorList>
    </citation>
    <scope>NUCLEOTIDE SEQUENCE [LARGE SCALE GENOMIC DNA]</scope>
    <source>
        <strain evidence="1">Wuqing</strain>
    </source>
</reference>